<dbReference type="HOGENOM" id="CLU_000604_27_5_1"/>
<feature type="transmembrane region" description="Helical" evidence="10">
    <location>
        <begin position="953"/>
        <end position="979"/>
    </location>
</feature>
<dbReference type="InterPro" id="IPR011527">
    <property type="entry name" value="ABC1_TM_dom"/>
</dbReference>
<dbReference type="InterPro" id="IPR044726">
    <property type="entry name" value="ABCC_6TM_D2"/>
</dbReference>
<dbReference type="eggNOG" id="KOG0054">
    <property type="taxonomic scope" value="Eukaryota"/>
</dbReference>
<keyword evidence="3" id="KW-1003">Cell membrane</keyword>
<dbReference type="InterPro" id="IPR003593">
    <property type="entry name" value="AAA+_ATPase"/>
</dbReference>
<feature type="transmembrane region" description="Helical" evidence="10">
    <location>
        <begin position="289"/>
        <end position="307"/>
    </location>
</feature>
<dbReference type="CDD" id="cd18579">
    <property type="entry name" value="ABC_6TM_ABCC_D1"/>
    <property type="match status" value="1"/>
</dbReference>
<evidence type="ECO:0000256" key="3">
    <source>
        <dbReference type="ARBA" id="ARBA00022475"/>
    </source>
</evidence>
<feature type="transmembrane region" description="Helical" evidence="10">
    <location>
        <begin position="1029"/>
        <end position="1048"/>
    </location>
</feature>
<feature type="transmembrane region" description="Helical" evidence="10">
    <location>
        <begin position="441"/>
        <end position="463"/>
    </location>
</feature>
<dbReference type="Gene3D" id="1.20.1560.10">
    <property type="entry name" value="ABC transporter type 1, transmembrane domain"/>
    <property type="match status" value="2"/>
</dbReference>
<dbReference type="CDD" id="cd03250">
    <property type="entry name" value="ABCC_MRP_domain1"/>
    <property type="match status" value="1"/>
</dbReference>
<keyword evidence="5" id="KW-0547">Nucleotide-binding</keyword>
<dbReference type="FunFam" id="1.20.1560.10:FF:000066">
    <property type="entry name" value="ABC multidrug transporter (Eurofung)"/>
    <property type="match status" value="1"/>
</dbReference>
<evidence type="ECO:0000256" key="1">
    <source>
        <dbReference type="ARBA" id="ARBA00004651"/>
    </source>
</evidence>
<evidence type="ECO:0000256" key="5">
    <source>
        <dbReference type="ARBA" id="ARBA00022741"/>
    </source>
</evidence>
<evidence type="ECO:0000313" key="11">
    <source>
        <dbReference type="EMBL" id="TDZ18531.1"/>
    </source>
</evidence>
<feature type="transmembrane region" description="Helical" evidence="10">
    <location>
        <begin position="417"/>
        <end position="435"/>
    </location>
</feature>
<protein>
    <submittedName>
        <fullName evidence="11">ABC transporter FUM19</fullName>
    </submittedName>
</protein>
<dbReference type="InterPro" id="IPR036640">
    <property type="entry name" value="ABC1_TM_sf"/>
</dbReference>
<proteinExistence type="predicted"/>
<reference evidence="12" key="1">
    <citation type="journal article" date="2013" name="New Phytol.">
        <title>Comparative genomic and transcriptomic analyses reveal the hemibiotrophic stage shift of Colletotrichum fungi.</title>
        <authorList>
            <person name="Gan P."/>
            <person name="Ikeda K."/>
            <person name="Irieda H."/>
            <person name="Narusaka M."/>
            <person name="O'Connell R.J."/>
            <person name="Narusaka Y."/>
            <person name="Takano Y."/>
            <person name="Kubo Y."/>
            <person name="Shirasu K."/>
        </authorList>
    </citation>
    <scope>NUCLEOTIDE SEQUENCE [LARGE SCALE GENOMIC DNA]</scope>
    <source>
        <strain evidence="12">104-T / ATCC 96160 / CBS 514.97 / LARS 414 / MAFF 240422</strain>
    </source>
</reference>
<dbReference type="Pfam" id="PF00005">
    <property type="entry name" value="ABC_tran"/>
    <property type="match status" value="2"/>
</dbReference>
<dbReference type="OrthoDB" id="6500128at2759"/>
<feature type="transmembrane region" description="Helical" evidence="10">
    <location>
        <begin position="130"/>
        <end position="149"/>
    </location>
</feature>
<feature type="compositionally biased region" description="Basic and acidic residues" evidence="9">
    <location>
        <begin position="598"/>
        <end position="610"/>
    </location>
</feature>
<gene>
    <name evidence="11" type="ORF">Cob_v008667</name>
</gene>
<keyword evidence="12" id="KW-1185">Reference proteome</keyword>
<dbReference type="SUPFAM" id="SSF52540">
    <property type="entry name" value="P-loop containing nucleoside triphosphate hydrolases"/>
    <property type="match status" value="2"/>
</dbReference>
<dbReference type="GO" id="GO:0016887">
    <property type="term" value="F:ATP hydrolysis activity"/>
    <property type="evidence" value="ECO:0007669"/>
    <property type="project" value="InterPro"/>
</dbReference>
<dbReference type="STRING" id="1213857.N4V161"/>
<organism evidence="11 12">
    <name type="scientific">Colletotrichum orbiculare (strain 104-T / ATCC 96160 / CBS 514.97 / LARS 414 / MAFF 240422)</name>
    <name type="common">Cucumber anthracnose fungus</name>
    <name type="synonym">Colletotrichum lagenarium</name>
    <dbReference type="NCBI Taxonomy" id="1213857"/>
    <lineage>
        <taxon>Eukaryota</taxon>
        <taxon>Fungi</taxon>
        <taxon>Dikarya</taxon>
        <taxon>Ascomycota</taxon>
        <taxon>Pezizomycotina</taxon>
        <taxon>Sordariomycetes</taxon>
        <taxon>Hypocreomycetidae</taxon>
        <taxon>Glomerellales</taxon>
        <taxon>Glomerellaceae</taxon>
        <taxon>Colletotrichum</taxon>
        <taxon>Colletotrichum orbiculare species complex</taxon>
    </lineage>
</organism>
<dbReference type="InterPro" id="IPR050173">
    <property type="entry name" value="ABC_transporter_C-like"/>
</dbReference>
<evidence type="ECO:0000256" key="10">
    <source>
        <dbReference type="SAM" id="Phobius"/>
    </source>
</evidence>
<dbReference type="Pfam" id="PF00664">
    <property type="entry name" value="ABC_membrane"/>
    <property type="match status" value="1"/>
</dbReference>
<feature type="region of interest" description="Disordered" evidence="9">
    <location>
        <begin position="598"/>
        <end position="619"/>
    </location>
</feature>
<feature type="transmembrane region" description="Helical" evidence="10">
    <location>
        <begin position="1136"/>
        <end position="1156"/>
    </location>
</feature>
<evidence type="ECO:0000256" key="4">
    <source>
        <dbReference type="ARBA" id="ARBA00022692"/>
    </source>
</evidence>
<keyword evidence="2" id="KW-0813">Transport</keyword>
<feature type="transmembrane region" description="Helical" evidence="10">
    <location>
        <begin position="556"/>
        <end position="584"/>
    </location>
</feature>
<dbReference type="CDD" id="cd18580">
    <property type="entry name" value="ABC_6TM_ABCC_D2"/>
    <property type="match status" value="1"/>
</dbReference>
<dbReference type="Pfam" id="PF24357">
    <property type="entry name" value="TMD0_ABC"/>
    <property type="match status" value="1"/>
</dbReference>
<dbReference type="GO" id="GO:0140359">
    <property type="term" value="F:ABC-type transporter activity"/>
    <property type="evidence" value="ECO:0007669"/>
    <property type="project" value="InterPro"/>
</dbReference>
<dbReference type="Proteomes" id="UP000014480">
    <property type="component" value="Unassembled WGS sequence"/>
</dbReference>
<dbReference type="InterPro" id="IPR044746">
    <property type="entry name" value="ABCC_6TM_D1"/>
</dbReference>
<keyword evidence="7 10" id="KW-1133">Transmembrane helix</keyword>
<dbReference type="GO" id="GO:0005886">
    <property type="term" value="C:plasma membrane"/>
    <property type="evidence" value="ECO:0007669"/>
    <property type="project" value="UniProtKB-SubCell"/>
</dbReference>
<keyword evidence="8 10" id="KW-0472">Membrane</keyword>
<feature type="transmembrane region" description="Helical" evidence="10">
    <location>
        <begin position="520"/>
        <end position="544"/>
    </location>
</feature>
<dbReference type="PROSITE" id="PS00211">
    <property type="entry name" value="ABC_TRANSPORTER_1"/>
    <property type="match status" value="2"/>
</dbReference>
<dbReference type="PANTHER" id="PTHR24223">
    <property type="entry name" value="ATP-BINDING CASSETTE SUB-FAMILY C"/>
    <property type="match status" value="1"/>
</dbReference>
<dbReference type="FunFam" id="1.20.1560.10:FF:000055">
    <property type="entry name" value="ABC multidrug transporter (Eurofung)"/>
    <property type="match status" value="1"/>
</dbReference>
<dbReference type="InterPro" id="IPR017871">
    <property type="entry name" value="ABC_transporter-like_CS"/>
</dbReference>
<dbReference type="InterPro" id="IPR003439">
    <property type="entry name" value="ABC_transporter-like_ATP-bd"/>
</dbReference>
<dbReference type="PROSITE" id="PS50893">
    <property type="entry name" value="ABC_TRANSPORTER_2"/>
    <property type="match status" value="2"/>
</dbReference>
<dbReference type="PANTHER" id="PTHR24223:SF345">
    <property type="entry name" value="ABC MULTIDRUG TRANSPORTER (EUROFUNG)"/>
    <property type="match status" value="1"/>
</dbReference>
<feature type="transmembrane region" description="Helical" evidence="10">
    <location>
        <begin position="343"/>
        <end position="366"/>
    </location>
</feature>
<dbReference type="EMBL" id="AMCV02000023">
    <property type="protein sequence ID" value="TDZ18531.1"/>
    <property type="molecule type" value="Genomic_DNA"/>
</dbReference>
<feature type="transmembrane region" description="Helical" evidence="10">
    <location>
        <begin position="91"/>
        <end position="110"/>
    </location>
</feature>
<comment type="subcellular location">
    <subcellularLocation>
        <location evidence="1">Cell membrane</location>
        <topology evidence="1">Multi-pass membrane protein</topology>
    </subcellularLocation>
</comment>
<evidence type="ECO:0000256" key="6">
    <source>
        <dbReference type="ARBA" id="ARBA00022840"/>
    </source>
</evidence>
<evidence type="ECO:0000256" key="7">
    <source>
        <dbReference type="ARBA" id="ARBA00022989"/>
    </source>
</evidence>
<comment type="caution">
    <text evidence="11">The sequence shown here is derived from an EMBL/GenBank/DDBJ whole genome shotgun (WGS) entry which is preliminary data.</text>
</comment>
<feature type="transmembrane region" description="Helical" evidence="10">
    <location>
        <begin position="161"/>
        <end position="180"/>
    </location>
</feature>
<accession>N4V161</accession>
<evidence type="ECO:0000256" key="9">
    <source>
        <dbReference type="SAM" id="MobiDB-lite"/>
    </source>
</evidence>
<dbReference type="InterPro" id="IPR027417">
    <property type="entry name" value="P-loop_NTPase"/>
</dbReference>
<sequence length="1493" mass="163587">MSFYHGDSGVANRHHGFSLGYPDQAVMSVPMMANLSCINDDTLGPIVHGCRDDFDFTIKFEQVFLSIVPSALFLIHALARSQHLLGRKKIATGPKFMWLKLLVIAVYTGIRLRQLVLTSYGTSWTSQTAIAADTLGFVAGLALLPLSFLEHARSRRPSILIGIYLLVTLLLDVAQARTLWLSSESAYDEQQARLAVVAAAVKAAILVLESLRKPQASFLDQKEQSPEVTSGMFQLATFSWLNGLFSKGYRKILAINDLYLLDDAMSAEVLYAQFEPRMARHVSLGHKNALFRSLVSTLAIPLLLPAIPRLFRIGFTFCQPFLIESLLNYLQQPVDSSSPNKGYGYIGAAVFIYLGMAVTNSAYYYLHERFMYMVRGILCSALYRRTTNLKLSATDDAASLTLMNTDTERIRGGISNIHELWSNLVEIIIACWLLYRQIGAAFVAPILLVAVCAASSTSTAGITGRRNGAWMNMLQQQVAVTSKTIATMKAIKISALSGPVEDLMLALRHKEIKTGGKWRMMLVVSVAISFIPSSLGPVVAFATTSETLDVTRIFTAMAYLLLLNGPLGMLFQSFPILVSAWACLGRVQTYLDKEHRVEFRKTPEPGREPAKQNGHATSETKATAIAVKGGSFGWEKDKMILNKIDVEIPASSLTIIVGPVASGKSTLLKALLGETSFNSGEVVFGVSSRRIGYCDQSPFLYNDTVKANIIGHSSYDRQRYDQVIDATMLSYDLSTLPKGDRTKVGSSGVTLSGGQKQRVALARALYMDTGLLIFDDILSGLDANTEAHVFRKVFGSGGIVRRRGVTAVLCTHSIRHLPTAEHIIALGKDCEIVEQGTFADLKSNGKYIESLKIQEAKQSSAVEDDGTAEEVPLARTVTEVPDEKEEEHDKSRQVGDIAVYKHYFATISTWTLVAFVFWCIMDGVTGASSSIWLKYWSEDITAPHPTHPQAFWLGIYFLLRFGLVTSLIMAVFICFRTIIYQSGTALHKQALRTLIDAPLRFFTVTDAGVTINLFAQDVTLLDTELPMSGINLTVNFFASLGTAAVIVTSSPWLAIFYPFVIVILFTIQTFYLRTSRQLRLLDLEAKSPLFSHFIDTLKGLATIRAAGFISADIALNNNLLDNSQRPAYQLALIQRWLAFTLRILVSVIAILVVTLATQLRSNSGFTGASLISVMYFSDALATVVQAYTHVESSIGAVARIKTFQAKVLPESGPEETVIPGPSWPERGHIEIKSVSASYAITKHSPPSTEPPSLALQDLNLTIRAGTRVAVCGRTGSGKSSLILLLLRLLEPLPTAPGDVLIDNRSLLTMNRTALRRLVIAVSQDPVFLPDASTVRANLDPFGEATEETCLDALKRVHLDRAVLEKGGLDAPLAADSFSAGQKQLFCLARAVVRARVKRASGHGGHGGGVLLLDEVSSSVDRATELEMHEVIKEEFEGYTVVMVSHRLDTVEDCDGVVVMDKGRVAEEGEPGLLKTKEGGLFRELWERSRQADE</sequence>
<name>N4V161_COLOR</name>
<evidence type="ECO:0000313" key="12">
    <source>
        <dbReference type="Proteomes" id="UP000014480"/>
    </source>
</evidence>
<keyword evidence="6" id="KW-0067">ATP-binding</keyword>
<dbReference type="InterPro" id="IPR056227">
    <property type="entry name" value="TMD0_ABC"/>
</dbReference>
<dbReference type="SMART" id="SM00382">
    <property type="entry name" value="AAA"/>
    <property type="match status" value="2"/>
</dbReference>
<feature type="transmembrane region" description="Helical" evidence="10">
    <location>
        <begin position="62"/>
        <end position="79"/>
    </location>
</feature>
<dbReference type="SUPFAM" id="SSF90123">
    <property type="entry name" value="ABC transporter transmembrane region"/>
    <property type="match status" value="2"/>
</dbReference>
<keyword evidence="4 10" id="KW-0812">Transmembrane</keyword>
<evidence type="ECO:0000256" key="2">
    <source>
        <dbReference type="ARBA" id="ARBA00022448"/>
    </source>
</evidence>
<reference evidence="12" key="2">
    <citation type="journal article" date="2019" name="Mol. Plant Microbe Interact.">
        <title>Genome sequence resources for four phytopathogenic fungi from the Colletotrichum orbiculare species complex.</title>
        <authorList>
            <person name="Gan P."/>
            <person name="Tsushima A."/>
            <person name="Narusaka M."/>
            <person name="Narusaka Y."/>
            <person name="Takano Y."/>
            <person name="Kubo Y."/>
            <person name="Shirasu K."/>
        </authorList>
    </citation>
    <scope>GENOME REANNOTATION</scope>
    <source>
        <strain evidence="12">104-T / ATCC 96160 / CBS 514.97 / LARS 414 / MAFF 240422</strain>
    </source>
</reference>
<dbReference type="GO" id="GO:0005524">
    <property type="term" value="F:ATP binding"/>
    <property type="evidence" value="ECO:0007669"/>
    <property type="project" value="UniProtKB-KW"/>
</dbReference>
<feature type="transmembrane region" description="Helical" evidence="10">
    <location>
        <begin position="910"/>
        <end position="933"/>
    </location>
</feature>
<evidence type="ECO:0000256" key="8">
    <source>
        <dbReference type="ARBA" id="ARBA00023136"/>
    </source>
</evidence>
<dbReference type="PROSITE" id="PS50929">
    <property type="entry name" value="ABC_TM1F"/>
    <property type="match status" value="2"/>
</dbReference>
<feature type="transmembrane region" description="Helical" evidence="10">
    <location>
        <begin position="192"/>
        <end position="211"/>
    </location>
</feature>
<feature type="transmembrane region" description="Helical" evidence="10">
    <location>
        <begin position="1054"/>
        <end position="1072"/>
    </location>
</feature>
<dbReference type="Gene3D" id="3.40.50.300">
    <property type="entry name" value="P-loop containing nucleotide triphosphate hydrolases"/>
    <property type="match status" value="2"/>
</dbReference>